<protein>
    <submittedName>
        <fullName evidence="1">Uncharacterized protein</fullName>
    </submittedName>
</protein>
<dbReference type="AlphaFoldDB" id="A0A6C0GUC9"/>
<evidence type="ECO:0000313" key="1">
    <source>
        <dbReference type="EMBL" id="QHT70952.1"/>
    </source>
</evidence>
<name>A0A6C0GUC9_9BACT</name>
<keyword evidence="2" id="KW-1185">Reference proteome</keyword>
<dbReference type="EMBL" id="CP048222">
    <property type="protein sequence ID" value="QHT70952.1"/>
    <property type="molecule type" value="Genomic_DNA"/>
</dbReference>
<accession>A0A6C0GUC9</accession>
<proteinExistence type="predicted"/>
<dbReference type="Proteomes" id="UP000480178">
    <property type="component" value="Chromosome"/>
</dbReference>
<sequence length="86" mass="9838">MYTTSIKHIQQALRQLVASFEGVEAFKVEFSMWDHSSEPVMQLYVLCTIHHKQVSIHTRSQSLAGALQEIQEWYQILSGSRLAMAS</sequence>
<organism evidence="1 2">
    <name type="scientific">Rhodocytophaga rosea</name>
    <dbReference type="NCBI Taxonomy" id="2704465"/>
    <lineage>
        <taxon>Bacteria</taxon>
        <taxon>Pseudomonadati</taxon>
        <taxon>Bacteroidota</taxon>
        <taxon>Cytophagia</taxon>
        <taxon>Cytophagales</taxon>
        <taxon>Rhodocytophagaceae</taxon>
        <taxon>Rhodocytophaga</taxon>
    </lineage>
</organism>
<dbReference type="KEGG" id="rhoz:GXP67_32050"/>
<gene>
    <name evidence="1" type="ORF">GXP67_32050</name>
</gene>
<reference evidence="1 2" key="1">
    <citation type="submission" date="2020-01" db="EMBL/GenBank/DDBJ databases">
        <authorList>
            <person name="Kim M.K."/>
        </authorList>
    </citation>
    <scope>NUCLEOTIDE SEQUENCE [LARGE SCALE GENOMIC DNA]</scope>
    <source>
        <strain evidence="1 2">172606-1</strain>
    </source>
</reference>
<evidence type="ECO:0000313" key="2">
    <source>
        <dbReference type="Proteomes" id="UP000480178"/>
    </source>
</evidence>
<dbReference type="RefSeq" id="WP_162446895.1">
    <property type="nucleotide sequence ID" value="NZ_CP048222.1"/>
</dbReference>